<evidence type="ECO:0000313" key="3">
    <source>
        <dbReference type="Proteomes" id="UP000297714"/>
    </source>
</evidence>
<comment type="caution">
    <text evidence="2">The sequence shown here is derived from an EMBL/GenBank/DDBJ whole genome shotgun (WGS) entry which is preliminary data.</text>
</comment>
<evidence type="ECO:0000313" key="2">
    <source>
        <dbReference type="EMBL" id="TGJ75407.1"/>
    </source>
</evidence>
<protein>
    <recommendedName>
        <fullName evidence="4">RNA polymerase sigma factor</fullName>
    </recommendedName>
</protein>
<gene>
    <name evidence="2" type="ORF">CAGA_24310</name>
</gene>
<dbReference type="Proteomes" id="UP000297714">
    <property type="component" value="Unassembled WGS sequence"/>
</dbReference>
<accession>A0A4Z0XY28</accession>
<feature type="coiled-coil region" evidence="1">
    <location>
        <begin position="37"/>
        <end position="64"/>
    </location>
</feature>
<proteinExistence type="predicted"/>
<keyword evidence="3" id="KW-1185">Reference proteome</keyword>
<reference evidence="2 3" key="1">
    <citation type="submission" date="2019-04" db="EMBL/GenBank/DDBJ databases">
        <authorList>
            <person name="Poehlein A."/>
            <person name="Bengelsdorf F.R."/>
            <person name="Duerre P."/>
            <person name="Daniel R."/>
        </authorList>
    </citation>
    <scope>NUCLEOTIDE SEQUENCE [LARGE SCALE GENOMIC DNA]</scope>
    <source>
        <strain evidence="2 3">BS-1</strain>
    </source>
</reference>
<organism evidence="2 3">
    <name type="scientific">Caproiciproducens galactitolivorans</name>
    <dbReference type="NCBI Taxonomy" id="642589"/>
    <lineage>
        <taxon>Bacteria</taxon>
        <taxon>Bacillati</taxon>
        <taxon>Bacillota</taxon>
        <taxon>Clostridia</taxon>
        <taxon>Eubacteriales</taxon>
        <taxon>Acutalibacteraceae</taxon>
        <taxon>Caproiciproducens</taxon>
    </lineage>
</organism>
<dbReference type="EMBL" id="SRMQ01000018">
    <property type="protein sequence ID" value="TGJ75407.1"/>
    <property type="molecule type" value="Genomic_DNA"/>
</dbReference>
<evidence type="ECO:0008006" key="4">
    <source>
        <dbReference type="Google" id="ProtNLM"/>
    </source>
</evidence>
<name>A0A4Z0XY28_9FIRM</name>
<dbReference type="AlphaFoldDB" id="A0A4Z0XY28"/>
<sequence length="176" mass="20583">MPDIIQHLRDTYIENPAAAPKRRKHLRNMNRRPKMTSKELIEHYADLKIEIGQLEHEIADLCGKGWRMETDTVMASPTHEPYKSRPIPISGFVQSPKTAKACKRLIQIYDEKLRNLYFWQNKAEEVFDRIPEGKARAILRYRYIDGLEWQAIAAKIGGNATEDSIRKYATRILEKF</sequence>
<keyword evidence="1" id="KW-0175">Coiled coil</keyword>
<evidence type="ECO:0000256" key="1">
    <source>
        <dbReference type="SAM" id="Coils"/>
    </source>
</evidence>